<evidence type="ECO:0000256" key="2">
    <source>
        <dbReference type="ARBA" id="ARBA00005216"/>
    </source>
</evidence>
<dbReference type="SUPFAM" id="SSF51735">
    <property type="entry name" value="NAD(P)-binding Rossmann-fold domains"/>
    <property type="match status" value="1"/>
</dbReference>
<dbReference type="InterPro" id="IPR006139">
    <property type="entry name" value="D-isomer_2_OHA_DH_cat_dom"/>
</dbReference>
<evidence type="ECO:0000256" key="10">
    <source>
        <dbReference type="ARBA" id="ARBA00048126"/>
    </source>
</evidence>
<evidence type="ECO:0000256" key="11">
    <source>
        <dbReference type="ARBA" id="ARBA00048731"/>
    </source>
</evidence>
<dbReference type="SUPFAM" id="SSF52283">
    <property type="entry name" value="Formate/glycerate dehydrogenase catalytic domain-like"/>
    <property type="match status" value="1"/>
</dbReference>
<evidence type="ECO:0000313" key="13">
    <source>
        <dbReference type="EMBL" id="GAA4433458.1"/>
    </source>
</evidence>
<evidence type="ECO:0000256" key="8">
    <source>
        <dbReference type="ARBA" id="ARBA00023027"/>
    </source>
</evidence>
<comment type="function">
    <text evidence="1">Catalyzes the reversible oxidation of 3-phospho-D-glycerate to 3-phosphonooxypyruvate, the first step of the phosphorylated L-serine biosynthesis pathway. Also catalyzes the reversible oxidation of 2-hydroxyglutarate to 2-oxoglutarate.</text>
</comment>
<dbReference type="EMBL" id="BAABEY010000005">
    <property type="protein sequence ID" value="GAA4433458.1"/>
    <property type="molecule type" value="Genomic_DNA"/>
</dbReference>
<keyword evidence="14" id="KW-1185">Reference proteome</keyword>
<sequence length="638" mass="70269">MYDMATATINAPILYVIDFDSTFTKVEGLDELASIALSGQSNQSSIVAQIRDLTDMGMNGEISFSEGLRKRIELLSANKSHIQTLVEYLRTQVSNSFLRNRQFLSEHAENIYIVSSGFKEFIVPVAAELGILPDHVLANEFRFDQEGNIIGIDESNPLASDGGKIKALQSLQPEGEVYAIGDGYTDYELRQSGLASRFYAFTENVRREKVVAVADYVVASLDEFLFHNKLDRSQSYPTSLLKVLLLENVHPAAVEAFRKDGFQVEFLKGALDEDELCEKIKDVAIIGIRSKTNITRKVLENANRLMAIGAFCIGTNQIDLDAATEKGIPVFNAPYSNTRSVVELAIGEIILLVRNSVTKSNKMHRGEWDKSAIGSYEIRGKKLGLVGYGSIGTQLSVVAEAMGMEVYFYDAVEKLALGNAKKVSSLDELLKISDVISLHVDGRKSNAAMIGKREFDLMKDGVIFLNLSRGHVVDIPALAEAIKSGKIAGAGIDVFPHEPKTNNEPFVSELQGLSNVILTPHVGGSTLEAQENIGKFVPAKLLEYMNNGSTYGSVNFPEVQLPKLTDSHRILHIHANVPGVLAKLNSIFGKNNINITGQYLKTNESVGYVIVDIAKGYDREFLREVRAIDGTIRFRMLY</sequence>
<dbReference type="NCBIfam" id="TIGR01488">
    <property type="entry name" value="HAD-SF-IB"/>
    <property type="match status" value="1"/>
</dbReference>
<dbReference type="Pfam" id="PF00389">
    <property type="entry name" value="2-Hacid_dh"/>
    <property type="match status" value="1"/>
</dbReference>
<dbReference type="InterPro" id="IPR002912">
    <property type="entry name" value="ACT_dom"/>
</dbReference>
<organism evidence="13 14">
    <name type="scientific">Ravibacter arvi</name>
    <dbReference type="NCBI Taxonomy" id="2051041"/>
    <lineage>
        <taxon>Bacteria</taxon>
        <taxon>Pseudomonadati</taxon>
        <taxon>Bacteroidota</taxon>
        <taxon>Cytophagia</taxon>
        <taxon>Cytophagales</taxon>
        <taxon>Spirosomataceae</taxon>
        <taxon>Ravibacter</taxon>
    </lineage>
</organism>
<evidence type="ECO:0000256" key="7">
    <source>
        <dbReference type="ARBA" id="ARBA00023002"/>
    </source>
</evidence>
<dbReference type="PANTHER" id="PTHR43761">
    <property type="entry name" value="D-ISOMER SPECIFIC 2-HYDROXYACID DEHYDROGENASE FAMILY PROTEIN (AFU_ORTHOLOGUE AFUA_1G13630)"/>
    <property type="match status" value="1"/>
</dbReference>
<comment type="pathway">
    <text evidence="2">Amino-acid biosynthesis; L-serine biosynthesis; L-serine from 3-phospho-D-glycerate: step 1/3.</text>
</comment>
<keyword evidence="7" id="KW-0560">Oxidoreductase</keyword>
<dbReference type="InterPro" id="IPR029753">
    <property type="entry name" value="D-isomer_DH_CS"/>
</dbReference>
<dbReference type="SUPFAM" id="SSF56784">
    <property type="entry name" value="HAD-like"/>
    <property type="match status" value="1"/>
</dbReference>
<evidence type="ECO:0000256" key="6">
    <source>
        <dbReference type="ARBA" id="ARBA00021582"/>
    </source>
</evidence>
<proteinExistence type="inferred from homology"/>
<dbReference type="NCBIfam" id="NF008759">
    <property type="entry name" value="PRK11790.1"/>
    <property type="match status" value="1"/>
</dbReference>
<dbReference type="Gene3D" id="1.10.150.210">
    <property type="entry name" value="Phosphoserine phosphatase, domain 2"/>
    <property type="match status" value="1"/>
</dbReference>
<evidence type="ECO:0000256" key="4">
    <source>
        <dbReference type="ARBA" id="ARBA00013001"/>
    </source>
</evidence>
<dbReference type="InterPro" id="IPR054480">
    <property type="entry name" value="AHAS_small-like_ACT"/>
</dbReference>
<name>A0ABP8LPN7_9BACT</name>
<dbReference type="Gene3D" id="3.30.70.260">
    <property type="match status" value="1"/>
</dbReference>
<comment type="catalytic activity">
    <reaction evidence="11">
        <text>(2R)-3-phosphoglycerate + NAD(+) = 3-phosphooxypyruvate + NADH + H(+)</text>
        <dbReference type="Rhea" id="RHEA:12641"/>
        <dbReference type="ChEBI" id="CHEBI:15378"/>
        <dbReference type="ChEBI" id="CHEBI:18110"/>
        <dbReference type="ChEBI" id="CHEBI:57540"/>
        <dbReference type="ChEBI" id="CHEBI:57945"/>
        <dbReference type="ChEBI" id="CHEBI:58272"/>
        <dbReference type="EC" id="1.1.1.95"/>
    </reaction>
</comment>
<evidence type="ECO:0000256" key="5">
    <source>
        <dbReference type="ARBA" id="ARBA00013143"/>
    </source>
</evidence>
<dbReference type="EC" id="1.1.1.95" evidence="5"/>
<comment type="caution">
    <text evidence="13">The sequence shown here is derived from an EMBL/GenBank/DDBJ whole genome shotgun (WGS) entry which is preliminary data.</text>
</comment>
<dbReference type="InterPro" id="IPR045865">
    <property type="entry name" value="ACT-like_dom_sf"/>
</dbReference>
<dbReference type="InterPro" id="IPR036412">
    <property type="entry name" value="HAD-like_sf"/>
</dbReference>
<evidence type="ECO:0000256" key="3">
    <source>
        <dbReference type="ARBA" id="ARBA00005854"/>
    </source>
</evidence>
<dbReference type="PANTHER" id="PTHR43761:SF1">
    <property type="entry name" value="D-ISOMER SPECIFIC 2-HYDROXYACID DEHYDROGENASE CATALYTIC DOMAIN-CONTAINING PROTEIN-RELATED"/>
    <property type="match status" value="1"/>
</dbReference>
<dbReference type="Gene3D" id="3.40.50.720">
    <property type="entry name" value="NAD(P)-binding Rossmann-like Domain"/>
    <property type="match status" value="2"/>
</dbReference>
<dbReference type="PROSITE" id="PS00671">
    <property type="entry name" value="D_2_HYDROXYACID_DH_3"/>
    <property type="match status" value="1"/>
</dbReference>
<dbReference type="CDD" id="cd04901">
    <property type="entry name" value="ACT_3PGDH"/>
    <property type="match status" value="1"/>
</dbReference>
<reference evidence="14" key="1">
    <citation type="journal article" date="2019" name="Int. J. Syst. Evol. Microbiol.">
        <title>The Global Catalogue of Microorganisms (GCM) 10K type strain sequencing project: providing services to taxonomists for standard genome sequencing and annotation.</title>
        <authorList>
            <consortium name="The Broad Institute Genomics Platform"/>
            <consortium name="The Broad Institute Genome Sequencing Center for Infectious Disease"/>
            <person name="Wu L."/>
            <person name="Ma J."/>
        </authorList>
    </citation>
    <scope>NUCLEOTIDE SEQUENCE [LARGE SCALE GENOMIC DNA]</scope>
    <source>
        <strain evidence="14">JCM 31920</strain>
    </source>
</reference>
<evidence type="ECO:0000256" key="9">
    <source>
        <dbReference type="ARBA" id="ARBA00030455"/>
    </source>
</evidence>
<dbReference type="Proteomes" id="UP001501508">
    <property type="component" value="Unassembled WGS sequence"/>
</dbReference>
<dbReference type="Pfam" id="PF12710">
    <property type="entry name" value="HAD"/>
    <property type="match status" value="1"/>
</dbReference>
<dbReference type="InterPro" id="IPR023214">
    <property type="entry name" value="HAD_sf"/>
</dbReference>
<dbReference type="CDD" id="cd12176">
    <property type="entry name" value="PGDH_3"/>
    <property type="match status" value="1"/>
</dbReference>
<accession>A0ABP8LPN7</accession>
<dbReference type="EC" id="1.1.1.399" evidence="4"/>
<dbReference type="Pfam" id="PF02826">
    <property type="entry name" value="2-Hacid_dh_C"/>
    <property type="match status" value="1"/>
</dbReference>
<dbReference type="InterPro" id="IPR006140">
    <property type="entry name" value="D-isomer_DH_NAD-bd"/>
</dbReference>
<dbReference type="SUPFAM" id="SSF55021">
    <property type="entry name" value="ACT-like"/>
    <property type="match status" value="1"/>
</dbReference>
<dbReference type="Pfam" id="PF22629">
    <property type="entry name" value="ACT_AHAS_ss"/>
    <property type="match status" value="1"/>
</dbReference>
<protein>
    <recommendedName>
        <fullName evidence="6">D-3-phosphoglycerate dehydrogenase</fullName>
        <ecNumber evidence="4">1.1.1.399</ecNumber>
        <ecNumber evidence="5">1.1.1.95</ecNumber>
    </recommendedName>
    <alternativeName>
        <fullName evidence="9">2-oxoglutarate reductase</fullName>
    </alternativeName>
</protein>
<dbReference type="Gene3D" id="3.40.50.1000">
    <property type="entry name" value="HAD superfamily/HAD-like"/>
    <property type="match status" value="1"/>
</dbReference>
<gene>
    <name evidence="13" type="ORF">GCM10023091_07060</name>
</gene>
<dbReference type="InterPro" id="IPR036291">
    <property type="entry name" value="NAD(P)-bd_dom_sf"/>
</dbReference>
<dbReference type="PROSITE" id="PS51671">
    <property type="entry name" value="ACT"/>
    <property type="match status" value="1"/>
</dbReference>
<feature type="domain" description="ACT" evidence="12">
    <location>
        <begin position="569"/>
        <end position="638"/>
    </location>
</feature>
<dbReference type="InterPro" id="IPR050418">
    <property type="entry name" value="D-iso_2-hydroxyacid_DH_PdxB"/>
</dbReference>
<evidence type="ECO:0000313" key="14">
    <source>
        <dbReference type="Proteomes" id="UP001501508"/>
    </source>
</evidence>
<comment type="similarity">
    <text evidence="3">Belongs to the D-isomer specific 2-hydroxyacid dehydrogenase family.</text>
</comment>
<comment type="catalytic activity">
    <reaction evidence="10">
        <text>(R)-2-hydroxyglutarate + NAD(+) = 2-oxoglutarate + NADH + H(+)</text>
        <dbReference type="Rhea" id="RHEA:49612"/>
        <dbReference type="ChEBI" id="CHEBI:15378"/>
        <dbReference type="ChEBI" id="CHEBI:15801"/>
        <dbReference type="ChEBI" id="CHEBI:16810"/>
        <dbReference type="ChEBI" id="CHEBI:57540"/>
        <dbReference type="ChEBI" id="CHEBI:57945"/>
        <dbReference type="EC" id="1.1.1.399"/>
    </reaction>
</comment>
<evidence type="ECO:0000259" key="12">
    <source>
        <dbReference type="PROSITE" id="PS51671"/>
    </source>
</evidence>
<keyword evidence="8" id="KW-0520">NAD</keyword>
<evidence type="ECO:0000256" key="1">
    <source>
        <dbReference type="ARBA" id="ARBA00003800"/>
    </source>
</evidence>